<comment type="subcellular location">
    <subcellularLocation>
        <location evidence="1">Secreted</location>
    </subcellularLocation>
</comment>
<keyword evidence="3" id="KW-0732">Signal</keyword>
<proteinExistence type="predicted"/>
<evidence type="ECO:0000256" key="5">
    <source>
        <dbReference type="ARBA" id="ARBA00023157"/>
    </source>
</evidence>
<reference evidence="8" key="1">
    <citation type="journal article" date="2023" name="Mol. Biol. Evol.">
        <title>Third-Generation Sequencing Reveals the Adaptive Role of the Epigenome in Three Deep-Sea Polychaetes.</title>
        <authorList>
            <person name="Perez M."/>
            <person name="Aroh O."/>
            <person name="Sun Y."/>
            <person name="Lan Y."/>
            <person name="Juniper S.K."/>
            <person name="Young C.R."/>
            <person name="Angers B."/>
            <person name="Qian P.Y."/>
        </authorList>
    </citation>
    <scope>NUCLEOTIDE SEQUENCE</scope>
    <source>
        <strain evidence="8">R07B-5</strain>
    </source>
</reference>
<dbReference type="InterPro" id="IPR018247">
    <property type="entry name" value="EF_Hand_1_Ca_BS"/>
</dbReference>
<dbReference type="AlphaFoldDB" id="A0AAD9NE31"/>
<evidence type="ECO:0000256" key="6">
    <source>
        <dbReference type="ARBA" id="ARBA00023180"/>
    </source>
</evidence>
<sequence>MLQARRNDLTEPAVRMAEEAKLRPTKKWVLPVIWKFCELDITHDSFVSMLELLPMSAPLKRYEHCIGPFLQGCDTDDSGDLTLTEWGTCLKLDPEDLEDRCEALKQ</sequence>
<evidence type="ECO:0000256" key="4">
    <source>
        <dbReference type="ARBA" id="ARBA00022837"/>
    </source>
</evidence>
<evidence type="ECO:0000256" key="1">
    <source>
        <dbReference type="ARBA" id="ARBA00004613"/>
    </source>
</evidence>
<name>A0AAD9NE31_RIDPI</name>
<evidence type="ECO:0000256" key="2">
    <source>
        <dbReference type="ARBA" id="ARBA00022525"/>
    </source>
</evidence>
<evidence type="ECO:0000313" key="8">
    <source>
        <dbReference type="EMBL" id="KAK2166585.1"/>
    </source>
</evidence>
<accession>A0AAD9NE31</accession>
<dbReference type="GO" id="GO:0005509">
    <property type="term" value="F:calcium ion binding"/>
    <property type="evidence" value="ECO:0007669"/>
    <property type="project" value="InterPro"/>
</dbReference>
<keyword evidence="5" id="KW-1015">Disulfide bond</keyword>
<keyword evidence="6" id="KW-0325">Glycoprotein</keyword>
<dbReference type="EMBL" id="JAODUO010001312">
    <property type="protein sequence ID" value="KAK2166585.1"/>
    <property type="molecule type" value="Genomic_DNA"/>
</dbReference>
<comment type="caution">
    <text evidence="8">The sequence shown here is derived from an EMBL/GenBank/DDBJ whole genome shotgun (WGS) entry which is preliminary data.</text>
</comment>
<organism evidence="8 9">
    <name type="scientific">Ridgeia piscesae</name>
    <name type="common">Tubeworm</name>
    <dbReference type="NCBI Taxonomy" id="27915"/>
    <lineage>
        <taxon>Eukaryota</taxon>
        <taxon>Metazoa</taxon>
        <taxon>Spiralia</taxon>
        <taxon>Lophotrochozoa</taxon>
        <taxon>Annelida</taxon>
        <taxon>Polychaeta</taxon>
        <taxon>Sedentaria</taxon>
        <taxon>Canalipalpata</taxon>
        <taxon>Sabellida</taxon>
        <taxon>Siboglinidae</taxon>
        <taxon>Ridgeia</taxon>
    </lineage>
</organism>
<keyword evidence="2" id="KW-0964">Secreted</keyword>
<evidence type="ECO:0000259" key="7">
    <source>
        <dbReference type="Pfam" id="PF10591"/>
    </source>
</evidence>
<dbReference type="GO" id="GO:0005615">
    <property type="term" value="C:extracellular space"/>
    <property type="evidence" value="ECO:0007669"/>
    <property type="project" value="TreeGrafter"/>
</dbReference>
<dbReference type="PANTHER" id="PTHR13866:SF14">
    <property type="entry name" value="BM-40"/>
    <property type="match status" value="1"/>
</dbReference>
<dbReference type="Proteomes" id="UP001209878">
    <property type="component" value="Unassembled WGS sequence"/>
</dbReference>
<dbReference type="GO" id="GO:0005518">
    <property type="term" value="F:collagen binding"/>
    <property type="evidence" value="ECO:0007669"/>
    <property type="project" value="TreeGrafter"/>
</dbReference>
<dbReference type="PROSITE" id="PS00018">
    <property type="entry name" value="EF_HAND_1"/>
    <property type="match status" value="1"/>
</dbReference>
<dbReference type="SUPFAM" id="SSF47473">
    <property type="entry name" value="EF-hand"/>
    <property type="match status" value="1"/>
</dbReference>
<dbReference type="Pfam" id="PF10591">
    <property type="entry name" value="SPARC_Ca_bdg"/>
    <property type="match status" value="1"/>
</dbReference>
<dbReference type="PANTHER" id="PTHR13866">
    <property type="entry name" value="SPARC OSTEONECTIN"/>
    <property type="match status" value="1"/>
</dbReference>
<dbReference type="Gene3D" id="1.10.238.10">
    <property type="entry name" value="EF-hand"/>
    <property type="match status" value="1"/>
</dbReference>
<dbReference type="InterPro" id="IPR019577">
    <property type="entry name" value="SPARC/Testican_Ca-bd-dom"/>
</dbReference>
<keyword evidence="4" id="KW-0106">Calcium</keyword>
<dbReference type="GO" id="GO:0050840">
    <property type="term" value="F:extracellular matrix binding"/>
    <property type="evidence" value="ECO:0007669"/>
    <property type="project" value="TreeGrafter"/>
</dbReference>
<evidence type="ECO:0000256" key="3">
    <source>
        <dbReference type="ARBA" id="ARBA00022729"/>
    </source>
</evidence>
<gene>
    <name evidence="8" type="ORF">NP493_1304g00098</name>
</gene>
<feature type="domain" description="SPARC/Testican calcium-binding" evidence="7">
    <location>
        <begin position="5"/>
        <end position="89"/>
    </location>
</feature>
<protein>
    <recommendedName>
        <fullName evidence="7">SPARC/Testican calcium-binding domain-containing protein</fullName>
    </recommendedName>
</protein>
<keyword evidence="9" id="KW-1185">Reference proteome</keyword>
<evidence type="ECO:0000313" key="9">
    <source>
        <dbReference type="Proteomes" id="UP001209878"/>
    </source>
</evidence>
<dbReference type="InterPro" id="IPR011992">
    <property type="entry name" value="EF-hand-dom_pair"/>
</dbReference>